<evidence type="ECO:0000256" key="2">
    <source>
        <dbReference type="ARBA" id="ARBA00022723"/>
    </source>
</evidence>
<protein>
    <recommendedName>
        <fullName evidence="6">Rieske domain-containing protein</fullName>
    </recommendedName>
</protein>
<dbReference type="SUPFAM" id="SSF50022">
    <property type="entry name" value="ISP domain"/>
    <property type="match status" value="1"/>
</dbReference>
<dbReference type="EMBL" id="BQMJ01000069">
    <property type="protein sequence ID" value="GJQ15433.1"/>
    <property type="molecule type" value="Genomic_DNA"/>
</dbReference>
<evidence type="ECO:0000256" key="3">
    <source>
        <dbReference type="ARBA" id="ARBA00023004"/>
    </source>
</evidence>
<dbReference type="InterPro" id="IPR036922">
    <property type="entry name" value="Rieske_2Fe-2S_sf"/>
</dbReference>
<dbReference type="PROSITE" id="PS51296">
    <property type="entry name" value="RIESKE"/>
    <property type="match status" value="1"/>
</dbReference>
<dbReference type="GO" id="GO:0046872">
    <property type="term" value="F:metal ion binding"/>
    <property type="evidence" value="ECO:0007669"/>
    <property type="project" value="UniProtKB-KW"/>
</dbReference>
<keyword evidence="4" id="KW-0411">Iron-sulfur</keyword>
<evidence type="ECO:0000259" key="6">
    <source>
        <dbReference type="PROSITE" id="PS51296"/>
    </source>
</evidence>
<dbReference type="OrthoDB" id="423598at2759"/>
<dbReference type="Proteomes" id="UP001061958">
    <property type="component" value="Unassembled WGS sequence"/>
</dbReference>
<gene>
    <name evidence="7" type="ORF">GpartN1_g7224.t1</name>
</gene>
<evidence type="ECO:0000313" key="8">
    <source>
        <dbReference type="Proteomes" id="UP001061958"/>
    </source>
</evidence>
<keyword evidence="8" id="KW-1185">Reference proteome</keyword>
<feature type="domain" description="Rieske" evidence="6">
    <location>
        <begin position="70"/>
        <end position="181"/>
    </location>
</feature>
<keyword evidence="3" id="KW-0408">Iron</keyword>
<organism evidence="7 8">
    <name type="scientific">Galdieria partita</name>
    <dbReference type="NCBI Taxonomy" id="83374"/>
    <lineage>
        <taxon>Eukaryota</taxon>
        <taxon>Rhodophyta</taxon>
        <taxon>Bangiophyceae</taxon>
        <taxon>Galdieriales</taxon>
        <taxon>Galdieriaceae</taxon>
        <taxon>Galdieria</taxon>
    </lineage>
</organism>
<dbReference type="InterPro" id="IPR017941">
    <property type="entry name" value="Rieske_2Fe-2S"/>
</dbReference>
<dbReference type="PANTHER" id="PTHR21496:SF0">
    <property type="entry name" value="RIESKE DOMAIN-CONTAINING PROTEIN"/>
    <property type="match status" value="1"/>
</dbReference>
<dbReference type="Pfam" id="PF00355">
    <property type="entry name" value="Rieske"/>
    <property type="match status" value="1"/>
</dbReference>
<dbReference type="GO" id="GO:0051537">
    <property type="term" value="F:2 iron, 2 sulfur cluster binding"/>
    <property type="evidence" value="ECO:0007669"/>
    <property type="project" value="UniProtKB-KW"/>
</dbReference>
<sequence>MKSCLFIQPCTCFSSKLARSNRVVESSGLKRLHWLKGNRSFVVAPFTPKTVDEIANTCRLSISMKTEAWVKLVKTEEIKPGDLKPFFVAGQSLLVVCDYDGQVYCTANVCPHLGTPLDQGLIGSGTLICAQHRTSWRLSDGKLAGKWCPYPPILGPLLGKLKVPQDLAVFPVREMNGFIEALVDLDAAKEFESNYWRGILDAQGKATGGYY</sequence>
<keyword evidence="1" id="KW-0001">2Fe-2S</keyword>
<evidence type="ECO:0000256" key="4">
    <source>
        <dbReference type="ARBA" id="ARBA00023014"/>
    </source>
</evidence>
<comment type="cofactor">
    <cofactor evidence="5">
        <name>[2Fe-2S] cluster</name>
        <dbReference type="ChEBI" id="CHEBI:190135"/>
    </cofactor>
</comment>
<proteinExistence type="predicted"/>
<reference evidence="7" key="2">
    <citation type="submission" date="2022-01" db="EMBL/GenBank/DDBJ databases">
        <authorList>
            <person name="Hirooka S."/>
            <person name="Miyagishima S.Y."/>
        </authorList>
    </citation>
    <scope>NUCLEOTIDE SEQUENCE</scope>
    <source>
        <strain evidence="7">NBRC 102759</strain>
    </source>
</reference>
<dbReference type="AlphaFoldDB" id="A0A9C7Q2T8"/>
<reference evidence="7" key="1">
    <citation type="journal article" date="2022" name="Proc. Natl. Acad. Sci. U.S.A.">
        <title>Life cycle and functional genomics of the unicellular red alga Galdieria for elucidating algal and plant evolution and industrial use.</title>
        <authorList>
            <person name="Hirooka S."/>
            <person name="Itabashi T."/>
            <person name="Ichinose T.M."/>
            <person name="Onuma R."/>
            <person name="Fujiwara T."/>
            <person name="Yamashita S."/>
            <person name="Jong L.W."/>
            <person name="Tomita R."/>
            <person name="Iwane A.H."/>
            <person name="Miyagishima S.Y."/>
        </authorList>
    </citation>
    <scope>NUCLEOTIDE SEQUENCE</scope>
    <source>
        <strain evidence="7">NBRC 102759</strain>
    </source>
</reference>
<evidence type="ECO:0000313" key="7">
    <source>
        <dbReference type="EMBL" id="GJQ15433.1"/>
    </source>
</evidence>
<evidence type="ECO:0000256" key="1">
    <source>
        <dbReference type="ARBA" id="ARBA00022714"/>
    </source>
</evidence>
<name>A0A9C7Q2T8_9RHOD</name>
<keyword evidence="2" id="KW-0479">Metal-binding</keyword>
<dbReference type="Gene3D" id="2.102.10.10">
    <property type="entry name" value="Rieske [2Fe-2S] iron-sulphur domain"/>
    <property type="match status" value="1"/>
</dbReference>
<evidence type="ECO:0000256" key="5">
    <source>
        <dbReference type="ARBA" id="ARBA00034078"/>
    </source>
</evidence>
<accession>A0A9C7Q2T8</accession>
<comment type="caution">
    <text evidence="7">The sequence shown here is derived from an EMBL/GenBank/DDBJ whole genome shotgun (WGS) entry which is preliminary data.</text>
</comment>
<dbReference type="PANTHER" id="PTHR21496">
    <property type="entry name" value="FERREDOXIN-RELATED"/>
    <property type="match status" value="1"/>
</dbReference>